<gene>
    <name evidence="5" type="ORF">LSAT_V11C400178850</name>
</gene>
<dbReference type="Pfam" id="PF04755">
    <property type="entry name" value="PAP_fibrillin"/>
    <property type="match status" value="1"/>
</dbReference>
<evidence type="ECO:0000259" key="4">
    <source>
        <dbReference type="Pfam" id="PF04755"/>
    </source>
</evidence>
<comment type="subcellular location">
    <subcellularLocation>
        <location evidence="1">Plastid</location>
    </subcellularLocation>
</comment>
<dbReference type="EMBL" id="NBSK02000004">
    <property type="protein sequence ID" value="KAJ0211335.1"/>
    <property type="molecule type" value="Genomic_DNA"/>
</dbReference>
<evidence type="ECO:0000256" key="3">
    <source>
        <dbReference type="ARBA" id="ARBA00022946"/>
    </source>
</evidence>
<name>A0A9R1VV00_LACSA</name>
<sequence>MGLDEMQPKWTMPVGSIVLKNTLLEWRQTMEKCHQQICKDKDAKPRVWESAIPLKGEMVPVATKSCVVFWKLLPLLEVGTIPLLKVDKICLQISTTTLTIDNSIAFSTPFSTFTSAASANLEVKSPPRIQTVSFLTYLLKSFADYIRPNEESICKSIVNLLVTCSDFVSIRKVEPIFEKGVDLPSMDEANILLVNECESISHRICELISLDGEKDQKTSSYPNIPNDFLKRWNLHGKTVYLSCCVHLGMDIF</sequence>
<dbReference type="AlphaFoldDB" id="A0A9R1VV00"/>
<evidence type="ECO:0000313" key="5">
    <source>
        <dbReference type="EMBL" id="KAJ0211335.1"/>
    </source>
</evidence>
<evidence type="ECO:0000256" key="2">
    <source>
        <dbReference type="ARBA" id="ARBA00022640"/>
    </source>
</evidence>
<dbReference type="GO" id="GO:0009536">
    <property type="term" value="C:plastid"/>
    <property type="evidence" value="ECO:0007669"/>
    <property type="project" value="UniProtKB-SubCell"/>
</dbReference>
<evidence type="ECO:0000256" key="1">
    <source>
        <dbReference type="ARBA" id="ARBA00004474"/>
    </source>
</evidence>
<keyword evidence="2" id="KW-0934">Plastid</keyword>
<dbReference type="InterPro" id="IPR006843">
    <property type="entry name" value="PAP/fibrillin_dom"/>
</dbReference>
<protein>
    <recommendedName>
        <fullName evidence="4">Plastid lipid-associated protein/fibrillin conserved domain-containing protein</fullName>
    </recommendedName>
</protein>
<dbReference type="Proteomes" id="UP000235145">
    <property type="component" value="Unassembled WGS sequence"/>
</dbReference>
<proteinExistence type="predicted"/>
<organism evidence="5 6">
    <name type="scientific">Lactuca sativa</name>
    <name type="common">Garden lettuce</name>
    <dbReference type="NCBI Taxonomy" id="4236"/>
    <lineage>
        <taxon>Eukaryota</taxon>
        <taxon>Viridiplantae</taxon>
        <taxon>Streptophyta</taxon>
        <taxon>Embryophyta</taxon>
        <taxon>Tracheophyta</taxon>
        <taxon>Spermatophyta</taxon>
        <taxon>Magnoliopsida</taxon>
        <taxon>eudicotyledons</taxon>
        <taxon>Gunneridae</taxon>
        <taxon>Pentapetalae</taxon>
        <taxon>asterids</taxon>
        <taxon>campanulids</taxon>
        <taxon>Asterales</taxon>
        <taxon>Asteraceae</taxon>
        <taxon>Cichorioideae</taxon>
        <taxon>Cichorieae</taxon>
        <taxon>Lactucinae</taxon>
        <taxon>Lactuca</taxon>
    </lineage>
</organism>
<accession>A0A9R1VV00</accession>
<reference evidence="5 6" key="1">
    <citation type="journal article" date="2017" name="Nat. Commun.">
        <title>Genome assembly with in vitro proximity ligation data and whole-genome triplication in lettuce.</title>
        <authorList>
            <person name="Reyes-Chin-Wo S."/>
            <person name="Wang Z."/>
            <person name="Yang X."/>
            <person name="Kozik A."/>
            <person name="Arikit S."/>
            <person name="Song C."/>
            <person name="Xia L."/>
            <person name="Froenicke L."/>
            <person name="Lavelle D.O."/>
            <person name="Truco M.J."/>
            <person name="Xia R."/>
            <person name="Zhu S."/>
            <person name="Xu C."/>
            <person name="Xu H."/>
            <person name="Xu X."/>
            <person name="Cox K."/>
            <person name="Korf I."/>
            <person name="Meyers B.C."/>
            <person name="Michelmore R.W."/>
        </authorList>
    </citation>
    <scope>NUCLEOTIDE SEQUENCE [LARGE SCALE GENOMIC DNA]</scope>
    <source>
        <strain evidence="6">cv. Salinas</strain>
        <tissue evidence="5">Seedlings</tissue>
    </source>
</reference>
<feature type="domain" description="Plastid lipid-associated protein/fibrillin conserved" evidence="4">
    <location>
        <begin position="71"/>
        <end position="139"/>
    </location>
</feature>
<keyword evidence="3" id="KW-0809">Transit peptide</keyword>
<keyword evidence="6" id="KW-1185">Reference proteome</keyword>
<evidence type="ECO:0000313" key="6">
    <source>
        <dbReference type="Proteomes" id="UP000235145"/>
    </source>
</evidence>
<comment type="caution">
    <text evidence="5">The sequence shown here is derived from an EMBL/GenBank/DDBJ whole genome shotgun (WGS) entry which is preliminary data.</text>
</comment>